<dbReference type="InterPro" id="IPR009597">
    <property type="entry name" value="DUF1206"/>
</dbReference>
<feature type="transmembrane region" description="Helical" evidence="1">
    <location>
        <begin position="126"/>
        <end position="145"/>
    </location>
</feature>
<dbReference type="Pfam" id="PF06724">
    <property type="entry name" value="DUF1206"/>
    <property type="match status" value="3"/>
</dbReference>
<feature type="domain" description="DUF1206" evidence="2">
    <location>
        <begin position="42"/>
        <end position="109"/>
    </location>
</feature>
<protein>
    <submittedName>
        <fullName evidence="3">DUF1206 domain-containing protein</fullName>
    </submittedName>
</protein>
<feature type="domain" description="DUF1206" evidence="2">
    <location>
        <begin position="220"/>
        <end position="289"/>
    </location>
</feature>
<keyword evidence="1" id="KW-1133">Transmembrane helix</keyword>
<name>A0ABV6R542_9CAUL</name>
<organism evidence="3 4">
    <name type="scientific">Brevundimonas balnearis</name>
    <dbReference type="NCBI Taxonomy" id="1572858"/>
    <lineage>
        <taxon>Bacteria</taxon>
        <taxon>Pseudomonadati</taxon>
        <taxon>Pseudomonadota</taxon>
        <taxon>Alphaproteobacteria</taxon>
        <taxon>Caulobacterales</taxon>
        <taxon>Caulobacteraceae</taxon>
        <taxon>Brevundimonas</taxon>
    </lineage>
</organism>
<gene>
    <name evidence="3" type="ORF">ACFFGE_12775</name>
</gene>
<proteinExistence type="predicted"/>
<accession>A0ABV6R542</accession>
<keyword evidence="4" id="KW-1185">Reference proteome</keyword>
<keyword evidence="1" id="KW-0812">Transmembrane</keyword>
<dbReference type="EMBL" id="JBHLSW010000014">
    <property type="protein sequence ID" value="MFC0634746.1"/>
    <property type="molecule type" value="Genomic_DNA"/>
</dbReference>
<feature type="transmembrane region" description="Helical" evidence="1">
    <location>
        <begin position="49"/>
        <end position="67"/>
    </location>
</feature>
<feature type="transmembrane region" description="Helical" evidence="1">
    <location>
        <begin position="87"/>
        <end position="105"/>
    </location>
</feature>
<dbReference type="RefSeq" id="WP_376836817.1">
    <property type="nucleotide sequence ID" value="NZ_JBHLSW010000014.1"/>
</dbReference>
<evidence type="ECO:0000256" key="1">
    <source>
        <dbReference type="SAM" id="Phobius"/>
    </source>
</evidence>
<dbReference type="Proteomes" id="UP001589906">
    <property type="component" value="Unassembled WGS sequence"/>
</dbReference>
<evidence type="ECO:0000313" key="3">
    <source>
        <dbReference type="EMBL" id="MFC0634746.1"/>
    </source>
</evidence>
<reference evidence="3 4" key="1">
    <citation type="submission" date="2024-09" db="EMBL/GenBank/DDBJ databases">
        <authorList>
            <person name="Sun Q."/>
            <person name="Mori K."/>
        </authorList>
    </citation>
    <scope>NUCLEOTIDE SEQUENCE [LARGE SCALE GENOMIC DNA]</scope>
    <source>
        <strain evidence="3 4">NCAIM B.02621</strain>
    </source>
</reference>
<feature type="domain" description="DUF1206" evidence="2">
    <location>
        <begin position="125"/>
        <end position="197"/>
    </location>
</feature>
<comment type="caution">
    <text evidence="3">The sequence shown here is derived from an EMBL/GenBank/DDBJ whole genome shotgun (WGS) entry which is preliminary data.</text>
</comment>
<feature type="transmembrane region" description="Helical" evidence="1">
    <location>
        <begin position="263"/>
        <end position="284"/>
    </location>
</feature>
<evidence type="ECO:0000313" key="4">
    <source>
        <dbReference type="Proteomes" id="UP001589906"/>
    </source>
</evidence>
<keyword evidence="1" id="KW-0472">Membrane</keyword>
<sequence length="298" mass="31576">MTAVAPDRIAAELGRAARRLARRLRQPHMSLPTGWLELAARVGYGARGFVYLTVGLITVLAAADVLGEAAGTSEAVAAVARQPFGRLWLILLGAGLWAFVLWRGLQAALDADRQGHSAKALATRAGQALSGVFYALIASTVFELLDEIESSPTAQSTAENQEKAAMLLSLPFGDLLLWGVGFAILAIGVGNVVRAVMDDFTDGLGCSERLRRRLSMLARAGYAARGLAYLPLTAFTFLAAHRSSSAEVTSFGDALQALESMPAGSWLLAATGAGLMAFGAFAFVEARFRRIREPRLPG</sequence>
<evidence type="ECO:0000259" key="2">
    <source>
        <dbReference type="Pfam" id="PF06724"/>
    </source>
</evidence>
<feature type="transmembrane region" description="Helical" evidence="1">
    <location>
        <begin position="175"/>
        <end position="196"/>
    </location>
</feature>
<feature type="transmembrane region" description="Helical" evidence="1">
    <location>
        <begin position="217"/>
        <end position="240"/>
    </location>
</feature>